<dbReference type="Pfam" id="PF01182">
    <property type="entry name" value="Glucosamine_iso"/>
    <property type="match status" value="1"/>
</dbReference>
<feature type="domain" description="Glucosamine/galactosamine-6-phosphate isomerase" evidence="2">
    <location>
        <begin position="82"/>
        <end position="169"/>
    </location>
</feature>
<feature type="signal peptide" evidence="1">
    <location>
        <begin position="1"/>
        <end position="18"/>
    </location>
</feature>
<dbReference type="PANTHER" id="PTHR11054">
    <property type="entry name" value="6-PHOSPHOGLUCONOLACTONASE"/>
    <property type="match status" value="1"/>
</dbReference>
<comment type="caution">
    <text evidence="3">The sequence shown here is derived from an EMBL/GenBank/DDBJ whole genome shotgun (WGS) entry which is preliminary data.</text>
</comment>
<dbReference type="InterPro" id="IPR039104">
    <property type="entry name" value="6PGL"/>
</dbReference>
<evidence type="ECO:0000313" key="3">
    <source>
        <dbReference type="EMBL" id="CAE8580985.1"/>
    </source>
</evidence>
<evidence type="ECO:0000256" key="1">
    <source>
        <dbReference type="SAM" id="SignalP"/>
    </source>
</evidence>
<dbReference type="Proteomes" id="UP000654075">
    <property type="component" value="Unassembled WGS sequence"/>
</dbReference>
<dbReference type="Gene3D" id="3.40.50.1360">
    <property type="match status" value="1"/>
</dbReference>
<protein>
    <recommendedName>
        <fullName evidence="2">Glucosamine/galactosamine-6-phosphate isomerase domain-containing protein</fullName>
    </recommendedName>
</protein>
<keyword evidence="1" id="KW-0732">Signal</keyword>
<dbReference type="GO" id="GO:0005975">
    <property type="term" value="P:carbohydrate metabolic process"/>
    <property type="evidence" value="ECO:0007669"/>
    <property type="project" value="InterPro"/>
</dbReference>
<organism evidence="3 4">
    <name type="scientific">Polarella glacialis</name>
    <name type="common">Dinoflagellate</name>
    <dbReference type="NCBI Taxonomy" id="89957"/>
    <lineage>
        <taxon>Eukaryota</taxon>
        <taxon>Sar</taxon>
        <taxon>Alveolata</taxon>
        <taxon>Dinophyceae</taxon>
        <taxon>Suessiales</taxon>
        <taxon>Suessiaceae</taxon>
        <taxon>Polarella</taxon>
    </lineage>
</organism>
<dbReference type="EMBL" id="CAJNNV010000004">
    <property type="protein sequence ID" value="CAE8580985.1"/>
    <property type="molecule type" value="Genomic_DNA"/>
</dbReference>
<dbReference type="PANTHER" id="PTHR11054:SF0">
    <property type="entry name" value="6-PHOSPHOGLUCONOLACTONASE"/>
    <property type="match status" value="1"/>
</dbReference>
<reference evidence="3" key="1">
    <citation type="submission" date="2021-02" db="EMBL/GenBank/DDBJ databases">
        <authorList>
            <person name="Dougan E. K."/>
            <person name="Rhodes N."/>
            <person name="Thang M."/>
            <person name="Chan C."/>
        </authorList>
    </citation>
    <scope>NUCLEOTIDE SEQUENCE</scope>
</reference>
<sequence>MRVTLVIVSLVIVAAVSCSFIVYCAGVVPGFSSKMLGAGLVGYGGMVNIFCRVCPGRVLSGRVCRASSGRVLRAISRFAVLPRGPGGMPAFDLLLLGFGPDGHVCSLFPDHPSLGDDSGSWVLPIWDSPKPPAERMTLSMAAVNSASRVILVGAGASKKFIVRDAFAPGGNTNTNNKTTTNNNNSNVSRLPCRRAVGAMPAVARPTWVLDPAAAALLSQNSSEYEMRKL</sequence>
<dbReference type="InterPro" id="IPR006148">
    <property type="entry name" value="Glc/Gal-6P_isomerase"/>
</dbReference>
<proteinExistence type="predicted"/>
<evidence type="ECO:0000259" key="2">
    <source>
        <dbReference type="Pfam" id="PF01182"/>
    </source>
</evidence>
<dbReference type="AlphaFoldDB" id="A0A813D5M3"/>
<dbReference type="PROSITE" id="PS51257">
    <property type="entry name" value="PROKAR_LIPOPROTEIN"/>
    <property type="match status" value="1"/>
</dbReference>
<accession>A0A813D5M3</accession>
<evidence type="ECO:0000313" key="4">
    <source>
        <dbReference type="Proteomes" id="UP000654075"/>
    </source>
</evidence>
<gene>
    <name evidence="3" type="ORF">PGLA1383_LOCUS19</name>
</gene>
<dbReference type="InterPro" id="IPR037171">
    <property type="entry name" value="NagB/RpiA_transferase-like"/>
</dbReference>
<keyword evidence="4" id="KW-1185">Reference proteome</keyword>
<dbReference type="SUPFAM" id="SSF100950">
    <property type="entry name" value="NagB/RpiA/CoA transferase-like"/>
    <property type="match status" value="1"/>
</dbReference>
<feature type="chain" id="PRO_5032325509" description="Glucosamine/galactosamine-6-phosphate isomerase domain-containing protein" evidence="1">
    <location>
        <begin position="19"/>
        <end position="229"/>
    </location>
</feature>
<name>A0A813D5M3_POLGL</name>
<dbReference type="OrthoDB" id="432544at2759"/>